<dbReference type="Gene3D" id="3.90.1530.10">
    <property type="entry name" value="Conserved hypothetical protein from pyrococcus furiosus pfu- 392566-001, ParB domain"/>
    <property type="match status" value="1"/>
</dbReference>
<accession>A0ABT3DUU4</accession>
<evidence type="ECO:0000259" key="1">
    <source>
        <dbReference type="SMART" id="SM00470"/>
    </source>
</evidence>
<dbReference type="InterPro" id="IPR050336">
    <property type="entry name" value="Chromosome_partition/occlusion"/>
</dbReference>
<dbReference type="Gene3D" id="1.10.10.2830">
    <property type="match status" value="1"/>
</dbReference>
<dbReference type="PANTHER" id="PTHR33375">
    <property type="entry name" value="CHROMOSOME-PARTITIONING PROTEIN PARB-RELATED"/>
    <property type="match status" value="1"/>
</dbReference>
<evidence type="ECO:0000313" key="2">
    <source>
        <dbReference type="EMBL" id="MCW0399275.1"/>
    </source>
</evidence>
<evidence type="ECO:0000313" key="3">
    <source>
        <dbReference type="Proteomes" id="UP001320843"/>
    </source>
</evidence>
<gene>
    <name evidence="2" type="ORF">NB700_001831</name>
</gene>
<dbReference type="PANTHER" id="PTHR33375:SF1">
    <property type="entry name" value="CHROMOSOME-PARTITIONING PROTEIN PARB-RELATED"/>
    <property type="match status" value="1"/>
</dbReference>
<dbReference type="SUPFAM" id="SSF109709">
    <property type="entry name" value="KorB DNA-binding domain-like"/>
    <property type="match status" value="1"/>
</dbReference>
<proteinExistence type="predicted"/>
<dbReference type="Proteomes" id="UP001320843">
    <property type="component" value="Unassembled WGS sequence"/>
</dbReference>
<sequence>MNTETLPSTDYESNLICGNVKVVKNANKRSDSMYFLPIEDIVIQEGYNVRVPTESYDEHLRTIAASMLAEGFHLDSPLSVYVAKLDGEDRAVLVRGHTRLKAVELANRQGAGITAVPVIFKSKATSPTELDLDLIKSNSGRHLTTYENAVVIKRLLNQDMEPHEIAKEAGFSIPYVETLVTLASAPAKLAKLVAYDEVSASLAVELIRKHGPVAAQRLAMEALERAKNAGHKQATVRNLPDAGFKRAVKKAAPQLFEITEAITSDPGYANLANDTREKIEALLVGIRATQSAANTAASDSSESEGEGGA</sequence>
<name>A0ABT3DUU4_9XANT</name>
<comment type="caution">
    <text evidence="2">The sequence shown here is derived from an EMBL/GenBank/DDBJ whole genome shotgun (WGS) entry which is preliminary data.</text>
</comment>
<protein>
    <recommendedName>
        <fullName evidence="1">ParB-like N-terminal domain-containing protein</fullName>
    </recommendedName>
</protein>
<feature type="domain" description="ParB-like N-terminal" evidence="1">
    <location>
        <begin position="34"/>
        <end position="139"/>
    </location>
</feature>
<dbReference type="InterPro" id="IPR036086">
    <property type="entry name" value="ParB/Sulfiredoxin_sf"/>
</dbReference>
<keyword evidence="3" id="KW-1185">Reference proteome</keyword>
<dbReference type="SUPFAM" id="SSF110849">
    <property type="entry name" value="ParB/Sulfiredoxin"/>
    <property type="match status" value="1"/>
</dbReference>
<dbReference type="EMBL" id="JANFWR010000010">
    <property type="protein sequence ID" value="MCW0399275.1"/>
    <property type="molecule type" value="Genomic_DNA"/>
</dbReference>
<reference evidence="2 3" key="1">
    <citation type="submission" date="2022-06" db="EMBL/GenBank/DDBJ databases">
        <title>Dynamics of rice microbiomes reveals core vertical transmitted seed endophytes.</title>
        <authorList>
            <person name="Liao K."/>
            <person name="Zhang X."/>
        </authorList>
    </citation>
    <scope>NUCLEOTIDE SEQUENCE [LARGE SCALE GENOMIC DNA]</scope>
    <source>
        <strain evidence="2 3">YT10-10-1</strain>
    </source>
</reference>
<organism evidence="2 3">
    <name type="scientific">Xanthomonas sacchari</name>
    <dbReference type="NCBI Taxonomy" id="56458"/>
    <lineage>
        <taxon>Bacteria</taxon>
        <taxon>Pseudomonadati</taxon>
        <taxon>Pseudomonadota</taxon>
        <taxon>Gammaproteobacteria</taxon>
        <taxon>Lysobacterales</taxon>
        <taxon>Lysobacteraceae</taxon>
        <taxon>Xanthomonas</taxon>
    </lineage>
</organism>
<dbReference type="RefSeq" id="WP_267122683.1">
    <property type="nucleotide sequence ID" value="NZ_JANFWR010000010.1"/>
</dbReference>
<dbReference type="SMART" id="SM00470">
    <property type="entry name" value="ParB"/>
    <property type="match status" value="1"/>
</dbReference>
<dbReference type="InterPro" id="IPR003115">
    <property type="entry name" value="ParB_N"/>
</dbReference>